<reference evidence="5" key="2">
    <citation type="submission" date="2022-08" db="EMBL/GenBank/DDBJ databases">
        <title>Genome Sequencing of Bacteroides fragilis Group Isolates with Nanopore Technology.</title>
        <authorList>
            <person name="Tisza M.J."/>
            <person name="Smith D."/>
            <person name="Dekker J.P."/>
        </authorList>
    </citation>
    <scope>NUCLEOTIDE SEQUENCE</scope>
    <source>
        <strain evidence="5">BFG-527</strain>
    </source>
</reference>
<feature type="domain" description="Putative oxidoreductase C-terminal" evidence="3">
    <location>
        <begin position="186"/>
        <end position="465"/>
    </location>
</feature>
<proteinExistence type="predicted"/>
<dbReference type="PROSITE" id="PS51257">
    <property type="entry name" value="PROKAR_LIPOPROTEIN"/>
    <property type="match status" value="1"/>
</dbReference>
<dbReference type="Pfam" id="PF16490">
    <property type="entry name" value="Oxidoreduct_C"/>
    <property type="match status" value="1"/>
</dbReference>
<dbReference type="InterPro" id="IPR050463">
    <property type="entry name" value="Gfo/Idh/MocA_oxidrdct_glycsds"/>
</dbReference>
<dbReference type="Pfam" id="PF01408">
    <property type="entry name" value="GFO_IDH_MocA"/>
    <property type="match status" value="1"/>
</dbReference>
<dbReference type="EMBL" id="CZAE01000004">
    <property type="protein sequence ID" value="CUO81701.1"/>
    <property type="molecule type" value="Genomic_DNA"/>
</dbReference>
<dbReference type="GeneID" id="69588364"/>
<keyword evidence="1" id="KW-0560">Oxidoreductase</keyword>
<evidence type="ECO:0000313" key="5">
    <source>
        <dbReference type="EMBL" id="UVQ76208.1"/>
    </source>
</evidence>
<evidence type="ECO:0000313" key="7">
    <source>
        <dbReference type="Proteomes" id="UP001060104"/>
    </source>
</evidence>
<dbReference type="InterPro" id="IPR000683">
    <property type="entry name" value="Gfo/Idh/MocA-like_OxRdtase_N"/>
</dbReference>
<protein>
    <submittedName>
        <fullName evidence="4 5">Oxidoreductase</fullName>
    </submittedName>
</protein>
<dbReference type="Proteomes" id="UP000095606">
    <property type="component" value="Unassembled WGS sequence"/>
</dbReference>
<name>A0A3E5GKV0_9BACE</name>
<dbReference type="PANTHER" id="PTHR43818">
    <property type="entry name" value="BCDNA.GH03377"/>
    <property type="match status" value="1"/>
</dbReference>
<dbReference type="RefSeq" id="WP_055269077.1">
    <property type="nucleotide sequence ID" value="NZ_CABMFH010000003.1"/>
</dbReference>
<dbReference type="InterPro" id="IPR032459">
    <property type="entry name" value="Oxidoreduct_C"/>
</dbReference>
<evidence type="ECO:0000256" key="1">
    <source>
        <dbReference type="ARBA" id="ARBA00023002"/>
    </source>
</evidence>
<evidence type="ECO:0000259" key="2">
    <source>
        <dbReference type="Pfam" id="PF01408"/>
    </source>
</evidence>
<evidence type="ECO:0000259" key="3">
    <source>
        <dbReference type="Pfam" id="PF16490"/>
    </source>
</evidence>
<gene>
    <name evidence="4" type="ORF">ERS852461_01192</name>
    <name evidence="5" type="ORF">NXY30_07460</name>
</gene>
<keyword evidence="7" id="KW-1185">Reference proteome</keyword>
<accession>A0A174I5F8</accession>
<dbReference type="GO" id="GO:0016491">
    <property type="term" value="F:oxidoreductase activity"/>
    <property type="evidence" value="ECO:0007669"/>
    <property type="project" value="UniProtKB-KW"/>
</dbReference>
<accession>A0A3E5GKV0</accession>
<evidence type="ECO:0000313" key="6">
    <source>
        <dbReference type="Proteomes" id="UP000095606"/>
    </source>
</evidence>
<dbReference type="InterPro" id="IPR036291">
    <property type="entry name" value="NAD(P)-bd_dom_sf"/>
</dbReference>
<reference evidence="4 6" key="1">
    <citation type="submission" date="2015-09" db="EMBL/GenBank/DDBJ databases">
        <authorList>
            <consortium name="Pathogen Informatics"/>
        </authorList>
    </citation>
    <scope>NUCLEOTIDE SEQUENCE [LARGE SCALE GENOMIC DNA]</scope>
    <source>
        <strain evidence="4 6">2789STDY5834846</strain>
    </source>
</reference>
<dbReference type="GO" id="GO:0000166">
    <property type="term" value="F:nucleotide binding"/>
    <property type="evidence" value="ECO:0007669"/>
    <property type="project" value="InterPro"/>
</dbReference>
<dbReference type="SUPFAM" id="SSF51735">
    <property type="entry name" value="NAD(P)-binding Rossmann-fold domains"/>
    <property type="match status" value="1"/>
</dbReference>
<dbReference type="Proteomes" id="UP001060104">
    <property type="component" value="Chromosome"/>
</dbReference>
<dbReference type="AlphaFoldDB" id="A0A3E5GKV0"/>
<evidence type="ECO:0000313" key="4">
    <source>
        <dbReference type="EMBL" id="CUO81701.1"/>
    </source>
</evidence>
<sequence>MKYTFKNIGILSISLLIASCTFSKKQTSNHHNKEMGHGIELVVLDPGHFHASLLQKNALAAVNDTVRVYAPEGVEVKQYLNNIHSYNQRTESPTAWEEEAYIGEDYLSRMLSDRKGDVVVLAGNNQKKTKYILEAIKAGYHVLSDKPLAINRQDFDLLATAYQLAQKKGLLLYDLMTERYDILNIIERELLHTPEIFGELLQGSLTEPTVSMESVHHFFKTVSGKPLTRPAWYYDVAQQGEGIADVTTHLIDLVNWQCFPDEAIHYQSDVKVLTAEHWATHITLPEFTQSTLVDTFPSYLNKYVKDNVLEVLANGTLHYTVKGIHVNMKVTWNYTPPKGGGDTFTSIKKGSKATLKTIQDKESGFVKQLYIQKSPDMDSAGFEDQLQKTIQRLQAKSPFLFIKDMGNGTYLIDIPQENRSGHEAHFSKVAESFLTYLHDKNMPQWENENTISKYYITTTAVELAKKEK</sequence>
<dbReference type="PANTHER" id="PTHR43818:SF11">
    <property type="entry name" value="BCDNA.GH03377"/>
    <property type="match status" value="1"/>
</dbReference>
<organism evidence="4 6">
    <name type="scientific">Bacteroides faecis</name>
    <dbReference type="NCBI Taxonomy" id="674529"/>
    <lineage>
        <taxon>Bacteria</taxon>
        <taxon>Pseudomonadati</taxon>
        <taxon>Bacteroidota</taxon>
        <taxon>Bacteroidia</taxon>
        <taxon>Bacteroidales</taxon>
        <taxon>Bacteroidaceae</taxon>
        <taxon>Bacteroides</taxon>
    </lineage>
</organism>
<dbReference type="EMBL" id="CP103141">
    <property type="protein sequence ID" value="UVQ76208.1"/>
    <property type="molecule type" value="Genomic_DNA"/>
</dbReference>
<dbReference type="Gene3D" id="3.40.50.720">
    <property type="entry name" value="NAD(P)-binding Rossmann-like Domain"/>
    <property type="match status" value="1"/>
</dbReference>
<feature type="domain" description="Gfo/Idh/MocA-like oxidoreductase N-terminal" evidence="2">
    <location>
        <begin position="98"/>
        <end position="170"/>
    </location>
</feature>